<dbReference type="GO" id="GO:0004130">
    <property type="term" value="F:cytochrome-c peroxidase activity"/>
    <property type="evidence" value="ECO:0007669"/>
    <property type="project" value="TreeGrafter"/>
</dbReference>
<dbReference type="GO" id="GO:0020037">
    <property type="term" value="F:heme binding"/>
    <property type="evidence" value="ECO:0007669"/>
    <property type="project" value="InterPro"/>
</dbReference>
<sequence>MVKTLTTSLLLLFLNALTLAQENTPYPASPAPLHLSLTLRVDDTPLHLNSLRYTLPSTQHQTPSTQYSITRLSFLLSHLAFQTADGTWVEAHDKYAYFDAKKRILSFDTSIPPGDYQALRFNIGLPPEANHADPAQYPARHPLNPDHNQLHWTWSSGYIFLALEGRHYKTDKTLGGYVYHFANDPNLTPITINHPLTIQSSTQINLTLDLGKLLASRNPLSPNTDGPSTHSHPGDPIAAKLKSNLPTAFTLNAISQSQRPSTQYPIPNAEPNLPAKYSPYPFTTGKTFPIPDLPADNPLITERVELGEKLFFDTQLSSNRQISCASCHTPELAFSDPRPQSIGVSGKPTRRHSMALFNLAWKQDFFWDGRVTTLRQQILHPIQDPNEMGLPLETLLERLNSDPNYKADFAKAFHPADITPHTISLALESYLLTLTSHTSKFDAAAAGKAKLTDQERRGFELFMTEYEPRTGHYGADCFHCHGGALFTDNQFHNNGLLPTSDHGRYEVTGNPVDKNKFSTPSLRNVSKTAPYMHDGRFRTLEEVIQHYSTGIHRSDTIDPNLAKHPTDGLQLSVEDQAALIAFLKTL</sequence>
<dbReference type="PANTHER" id="PTHR30600:SF10">
    <property type="entry name" value="BLL6722 PROTEIN"/>
    <property type="match status" value="1"/>
</dbReference>
<gene>
    <name evidence="11" type="ORF">JIN87_26990</name>
</gene>
<dbReference type="GO" id="GO:0046872">
    <property type="term" value="F:metal ion binding"/>
    <property type="evidence" value="ECO:0007669"/>
    <property type="project" value="UniProtKB-KW"/>
</dbReference>
<dbReference type="GO" id="GO:0030313">
    <property type="term" value="C:cell envelope"/>
    <property type="evidence" value="ECO:0007669"/>
    <property type="project" value="UniProtKB-SubCell"/>
</dbReference>
<feature type="chain" id="PRO_5037297429" evidence="9">
    <location>
        <begin position="21"/>
        <end position="586"/>
    </location>
</feature>
<feature type="compositionally biased region" description="Polar residues" evidence="8">
    <location>
        <begin position="256"/>
        <end position="265"/>
    </location>
</feature>
<dbReference type="Gene3D" id="1.10.760.10">
    <property type="entry name" value="Cytochrome c-like domain"/>
    <property type="match status" value="2"/>
</dbReference>
<feature type="region of interest" description="Disordered" evidence="8">
    <location>
        <begin position="217"/>
        <end position="238"/>
    </location>
</feature>
<dbReference type="Proteomes" id="UP000617628">
    <property type="component" value="Unassembled WGS sequence"/>
</dbReference>
<keyword evidence="12" id="KW-1185">Reference proteome</keyword>
<evidence type="ECO:0000256" key="4">
    <source>
        <dbReference type="ARBA" id="ARBA00022729"/>
    </source>
</evidence>
<dbReference type="Pfam" id="PF03150">
    <property type="entry name" value="CCP_MauG"/>
    <property type="match status" value="1"/>
</dbReference>
<feature type="signal peptide" evidence="9">
    <location>
        <begin position="1"/>
        <end position="20"/>
    </location>
</feature>
<evidence type="ECO:0000313" key="11">
    <source>
        <dbReference type="EMBL" id="MBK1880562.1"/>
    </source>
</evidence>
<name>A0A934S1D8_9BACT</name>
<keyword evidence="3 7" id="KW-0479">Metal-binding</keyword>
<dbReference type="PROSITE" id="PS51007">
    <property type="entry name" value="CYTC"/>
    <property type="match status" value="2"/>
</dbReference>
<keyword evidence="5" id="KW-0560">Oxidoreductase</keyword>
<dbReference type="Pfam" id="PF20243">
    <property type="entry name" value="MbnP"/>
    <property type="match status" value="1"/>
</dbReference>
<dbReference type="AlphaFoldDB" id="A0A934S1D8"/>
<evidence type="ECO:0000256" key="5">
    <source>
        <dbReference type="ARBA" id="ARBA00023002"/>
    </source>
</evidence>
<dbReference type="InterPro" id="IPR009056">
    <property type="entry name" value="Cyt_c-like_dom"/>
</dbReference>
<accession>A0A934S1D8</accession>
<reference evidence="11" key="1">
    <citation type="submission" date="2021-01" db="EMBL/GenBank/DDBJ databases">
        <title>Modified the classification status of verrucomicrobia.</title>
        <authorList>
            <person name="Feng X."/>
        </authorList>
    </citation>
    <scope>NUCLEOTIDE SEQUENCE</scope>
    <source>
        <strain evidence="11">KCTC 13126</strain>
    </source>
</reference>
<keyword evidence="2 7" id="KW-0349">Heme</keyword>
<dbReference type="EMBL" id="JAENIL010000099">
    <property type="protein sequence ID" value="MBK1880562.1"/>
    <property type="molecule type" value="Genomic_DNA"/>
</dbReference>
<dbReference type="InterPro" id="IPR004852">
    <property type="entry name" value="Di-haem_cyt_c_peroxidsae"/>
</dbReference>
<dbReference type="InterPro" id="IPR046863">
    <property type="entry name" value="MbnP-like_dom"/>
</dbReference>
<dbReference type="InterPro" id="IPR051395">
    <property type="entry name" value="Cytochrome_c_Peroxidase/MauG"/>
</dbReference>
<evidence type="ECO:0000256" key="1">
    <source>
        <dbReference type="ARBA" id="ARBA00004196"/>
    </source>
</evidence>
<dbReference type="GO" id="GO:0009055">
    <property type="term" value="F:electron transfer activity"/>
    <property type="evidence" value="ECO:0007669"/>
    <property type="project" value="InterPro"/>
</dbReference>
<dbReference type="RefSeq" id="WP_200359665.1">
    <property type="nucleotide sequence ID" value="NZ_JAENIL010000099.1"/>
</dbReference>
<feature type="region of interest" description="Disordered" evidence="8">
    <location>
        <begin position="256"/>
        <end position="278"/>
    </location>
</feature>
<evidence type="ECO:0000256" key="6">
    <source>
        <dbReference type="ARBA" id="ARBA00023004"/>
    </source>
</evidence>
<organism evidence="11 12">
    <name type="scientific">Pelagicoccus mobilis</name>
    <dbReference type="NCBI Taxonomy" id="415221"/>
    <lineage>
        <taxon>Bacteria</taxon>
        <taxon>Pseudomonadati</taxon>
        <taxon>Verrucomicrobiota</taxon>
        <taxon>Opitutia</taxon>
        <taxon>Puniceicoccales</taxon>
        <taxon>Pelagicoccaceae</taxon>
        <taxon>Pelagicoccus</taxon>
    </lineage>
</organism>
<comment type="caution">
    <text evidence="11">The sequence shown here is derived from an EMBL/GenBank/DDBJ whole genome shotgun (WGS) entry which is preliminary data.</text>
</comment>
<feature type="domain" description="Cytochrome c" evidence="10">
    <location>
        <begin position="453"/>
        <end position="586"/>
    </location>
</feature>
<proteinExistence type="predicted"/>
<feature type="compositionally biased region" description="Polar residues" evidence="8">
    <location>
        <begin position="218"/>
        <end position="231"/>
    </location>
</feature>
<dbReference type="InterPro" id="IPR036909">
    <property type="entry name" value="Cyt_c-like_dom_sf"/>
</dbReference>
<feature type="domain" description="Cytochrome c" evidence="10">
    <location>
        <begin position="302"/>
        <end position="429"/>
    </location>
</feature>
<comment type="subcellular location">
    <subcellularLocation>
        <location evidence="1">Cell envelope</location>
    </subcellularLocation>
</comment>
<dbReference type="SUPFAM" id="SSF46626">
    <property type="entry name" value="Cytochrome c"/>
    <property type="match status" value="2"/>
</dbReference>
<keyword evidence="6 7" id="KW-0408">Iron</keyword>
<evidence type="ECO:0000256" key="2">
    <source>
        <dbReference type="ARBA" id="ARBA00022617"/>
    </source>
</evidence>
<evidence type="ECO:0000256" key="8">
    <source>
        <dbReference type="SAM" id="MobiDB-lite"/>
    </source>
</evidence>
<evidence type="ECO:0000313" key="12">
    <source>
        <dbReference type="Proteomes" id="UP000617628"/>
    </source>
</evidence>
<dbReference type="PANTHER" id="PTHR30600">
    <property type="entry name" value="CYTOCHROME C PEROXIDASE-RELATED"/>
    <property type="match status" value="1"/>
</dbReference>
<evidence type="ECO:0000256" key="7">
    <source>
        <dbReference type="PROSITE-ProRule" id="PRU00433"/>
    </source>
</evidence>
<evidence type="ECO:0000256" key="9">
    <source>
        <dbReference type="SAM" id="SignalP"/>
    </source>
</evidence>
<evidence type="ECO:0000256" key="3">
    <source>
        <dbReference type="ARBA" id="ARBA00022723"/>
    </source>
</evidence>
<keyword evidence="4 9" id="KW-0732">Signal</keyword>
<evidence type="ECO:0000259" key="10">
    <source>
        <dbReference type="PROSITE" id="PS51007"/>
    </source>
</evidence>
<protein>
    <submittedName>
        <fullName evidence="11">C-type cytochrome</fullName>
    </submittedName>
</protein>